<name>A0ACC1BW76_9ROSI</name>
<proteinExistence type="predicted"/>
<comment type="caution">
    <text evidence="1">The sequence shown here is derived from an EMBL/GenBank/DDBJ whole genome shotgun (WGS) entry which is preliminary data.</text>
</comment>
<protein>
    <submittedName>
        <fullName evidence="1">Uncharacterized protein</fullName>
    </submittedName>
</protein>
<keyword evidence="2" id="KW-1185">Reference proteome</keyword>
<organism evidence="1 2">
    <name type="scientific">Pistacia atlantica</name>
    <dbReference type="NCBI Taxonomy" id="434234"/>
    <lineage>
        <taxon>Eukaryota</taxon>
        <taxon>Viridiplantae</taxon>
        <taxon>Streptophyta</taxon>
        <taxon>Embryophyta</taxon>
        <taxon>Tracheophyta</taxon>
        <taxon>Spermatophyta</taxon>
        <taxon>Magnoliopsida</taxon>
        <taxon>eudicotyledons</taxon>
        <taxon>Gunneridae</taxon>
        <taxon>Pentapetalae</taxon>
        <taxon>rosids</taxon>
        <taxon>malvids</taxon>
        <taxon>Sapindales</taxon>
        <taxon>Anacardiaceae</taxon>
        <taxon>Pistacia</taxon>
    </lineage>
</organism>
<evidence type="ECO:0000313" key="1">
    <source>
        <dbReference type="EMBL" id="KAJ0103301.1"/>
    </source>
</evidence>
<gene>
    <name evidence="1" type="ORF">Patl1_04452</name>
</gene>
<dbReference type="Proteomes" id="UP001164250">
    <property type="component" value="Chromosome 3"/>
</dbReference>
<sequence>MKNDHKFSSPRSKCATGYINYSNARNFYKKPKLRELIDVTLRVSLVLKEVCSLL</sequence>
<dbReference type="EMBL" id="CM047899">
    <property type="protein sequence ID" value="KAJ0103301.1"/>
    <property type="molecule type" value="Genomic_DNA"/>
</dbReference>
<accession>A0ACC1BW76</accession>
<reference evidence="2" key="1">
    <citation type="journal article" date="2023" name="G3 (Bethesda)">
        <title>Genome assembly and association tests identify interacting loci associated with vigor, precocity, and sex in interspecific pistachio rootstocks.</title>
        <authorList>
            <person name="Palmer W."/>
            <person name="Jacygrad E."/>
            <person name="Sagayaradj S."/>
            <person name="Cavanaugh K."/>
            <person name="Han R."/>
            <person name="Bertier L."/>
            <person name="Beede B."/>
            <person name="Kafkas S."/>
            <person name="Golino D."/>
            <person name="Preece J."/>
            <person name="Michelmore R."/>
        </authorList>
    </citation>
    <scope>NUCLEOTIDE SEQUENCE [LARGE SCALE GENOMIC DNA]</scope>
</reference>
<evidence type="ECO:0000313" key="2">
    <source>
        <dbReference type="Proteomes" id="UP001164250"/>
    </source>
</evidence>